<dbReference type="GO" id="GO:0005829">
    <property type="term" value="C:cytosol"/>
    <property type="evidence" value="ECO:0007669"/>
    <property type="project" value="TreeGrafter"/>
</dbReference>
<evidence type="ECO:0000313" key="9">
    <source>
        <dbReference type="Proteomes" id="UP000808349"/>
    </source>
</evidence>
<dbReference type="HAMAP" id="MF_00300">
    <property type="entry name" value="Chorismate_synth"/>
    <property type="match status" value="1"/>
</dbReference>
<evidence type="ECO:0000256" key="3">
    <source>
        <dbReference type="ARBA" id="ARBA00013036"/>
    </source>
</evidence>
<keyword evidence="4 7" id="KW-0028">Amino-acid biosynthesis</keyword>
<comment type="subunit">
    <text evidence="7">Homotetramer.</text>
</comment>
<feature type="binding site" evidence="7">
    <location>
        <position position="46"/>
    </location>
    <ligand>
        <name>NADP(+)</name>
        <dbReference type="ChEBI" id="CHEBI:58349"/>
    </ligand>
</feature>
<evidence type="ECO:0000256" key="5">
    <source>
        <dbReference type="ARBA" id="ARBA00023141"/>
    </source>
</evidence>
<comment type="caution">
    <text evidence="7">Lacks conserved residue(s) required for the propagation of feature annotation.</text>
</comment>
<dbReference type="PROSITE" id="PS00787">
    <property type="entry name" value="CHORISMATE_SYNTHASE_1"/>
    <property type="match status" value="1"/>
</dbReference>
<proteinExistence type="inferred from homology"/>
<dbReference type="GO" id="GO:0010181">
    <property type="term" value="F:FMN binding"/>
    <property type="evidence" value="ECO:0007669"/>
    <property type="project" value="TreeGrafter"/>
</dbReference>
<keyword evidence="7" id="KW-0288">FMN</keyword>
<comment type="function">
    <text evidence="7">Catalyzes the anti-1,4-elimination of the C-3 phosphate and the C-6 proR hydrogen from 5-enolpyruvylshikimate-3-phosphate (EPSP) to yield chorismate, which is the branch point compound that serves as the starting substrate for the three terminal pathways of aromatic amino acid biosynthesis. This reaction introduces a second double bond into the aromatic ring system.</text>
</comment>
<feature type="binding site" evidence="7">
    <location>
        <position position="294"/>
    </location>
    <ligand>
        <name>FMN</name>
        <dbReference type="ChEBI" id="CHEBI:58210"/>
    </ligand>
</feature>
<dbReference type="EMBL" id="JADKFW010000012">
    <property type="protein sequence ID" value="MBK9718671.1"/>
    <property type="molecule type" value="Genomic_DNA"/>
</dbReference>
<dbReference type="GO" id="GO:0009073">
    <property type="term" value="P:aromatic amino acid family biosynthetic process"/>
    <property type="evidence" value="ECO:0007669"/>
    <property type="project" value="UniProtKB-KW"/>
</dbReference>
<sequence length="324" mass="34949">MNSFGEKFRVQIYGESHGLGVGIIIDGLPPGIPIHLEEFELDLSRRRAGHLGTTKRVESDVPEFLSGVFKHFSTGAPMNIFFRNSDVRSQDYEDTKLLPRPGHADFVAHKKFLGFNDYRGGGHFSGRLTAAIVGAGIVAKKMLHPIKIEAKLSEIGGHKDFEDILALTIQKNDSIGGLVNCQVLGIPIGWGEPFFNSIESMISHLVFSIPAVKGIEFGSGFGAAKMFGSEHNDEIISMDGTTRTNYSGGINGGISNGNPISFNVSIKPTSSISKPQSTIDLNTGNINSLEIKGRHDVCIALRAPVVIEAMTAIALADLKLGYEI</sequence>
<evidence type="ECO:0000256" key="7">
    <source>
        <dbReference type="HAMAP-Rule" id="MF_00300"/>
    </source>
</evidence>
<dbReference type="PANTHER" id="PTHR21085:SF0">
    <property type="entry name" value="CHORISMATE SYNTHASE"/>
    <property type="match status" value="1"/>
</dbReference>
<dbReference type="CDD" id="cd07304">
    <property type="entry name" value="Chorismate_synthase"/>
    <property type="match status" value="1"/>
</dbReference>
<dbReference type="PANTHER" id="PTHR21085">
    <property type="entry name" value="CHORISMATE SYNTHASE"/>
    <property type="match status" value="1"/>
</dbReference>
<feature type="binding site" evidence="7">
    <location>
        <position position="252"/>
    </location>
    <ligand>
        <name>FMN</name>
        <dbReference type="ChEBI" id="CHEBI:58210"/>
    </ligand>
</feature>
<gene>
    <name evidence="7" type="primary">aroC</name>
    <name evidence="8" type="ORF">IPO85_14390</name>
</gene>
<dbReference type="Pfam" id="PF01264">
    <property type="entry name" value="Chorismate_synt"/>
    <property type="match status" value="1"/>
</dbReference>
<protein>
    <recommendedName>
        <fullName evidence="3 7">Chorismate synthase</fullName>
        <shortName evidence="7">CS</shortName>
        <ecNumber evidence="3 7">4.2.3.5</ecNumber>
    </recommendedName>
    <alternativeName>
        <fullName evidence="7">5-enolpyruvylshikimate-3-phosphate phospholyase</fullName>
    </alternativeName>
</protein>
<comment type="similarity">
    <text evidence="2 7">Belongs to the chorismate synthase family.</text>
</comment>
<dbReference type="InterPro" id="IPR035904">
    <property type="entry name" value="Chorismate_synth_AroC_sf"/>
</dbReference>
<keyword evidence="7" id="KW-0285">Flavoprotein</keyword>
<dbReference type="Proteomes" id="UP000808349">
    <property type="component" value="Unassembled WGS sequence"/>
</dbReference>
<keyword evidence="6 7" id="KW-0456">Lyase</keyword>
<feature type="binding site" evidence="7">
    <location>
        <begin position="123"/>
        <end position="125"/>
    </location>
    <ligand>
        <name>FMN</name>
        <dbReference type="ChEBI" id="CHEBI:58210"/>
    </ligand>
</feature>
<reference evidence="8 9" key="1">
    <citation type="submission" date="2020-10" db="EMBL/GenBank/DDBJ databases">
        <title>Connecting structure to function with the recovery of over 1000 high-quality activated sludge metagenome-assembled genomes encoding full-length rRNA genes using long-read sequencing.</title>
        <authorList>
            <person name="Singleton C.M."/>
            <person name="Petriglieri F."/>
            <person name="Kristensen J.M."/>
            <person name="Kirkegaard R.H."/>
            <person name="Michaelsen T.Y."/>
            <person name="Andersen M.H."/>
            <person name="Karst S.M."/>
            <person name="Dueholm M.S."/>
            <person name="Nielsen P.H."/>
            <person name="Albertsen M."/>
        </authorList>
    </citation>
    <scope>NUCLEOTIDE SEQUENCE [LARGE SCALE GENOMIC DNA]</scope>
    <source>
        <strain evidence="8">Ribe_18-Q3-R11-54_BAT3C.373</strain>
    </source>
</reference>
<dbReference type="GO" id="GO:0004107">
    <property type="term" value="F:chorismate synthase activity"/>
    <property type="evidence" value="ECO:0007669"/>
    <property type="project" value="UniProtKB-UniRule"/>
</dbReference>
<evidence type="ECO:0000256" key="6">
    <source>
        <dbReference type="ARBA" id="ARBA00023239"/>
    </source>
</evidence>
<evidence type="ECO:0000256" key="4">
    <source>
        <dbReference type="ARBA" id="ARBA00022605"/>
    </source>
</evidence>
<comment type="catalytic activity">
    <reaction evidence="7">
        <text>5-O-(1-carboxyvinyl)-3-phosphoshikimate = chorismate + phosphate</text>
        <dbReference type="Rhea" id="RHEA:21020"/>
        <dbReference type="ChEBI" id="CHEBI:29748"/>
        <dbReference type="ChEBI" id="CHEBI:43474"/>
        <dbReference type="ChEBI" id="CHEBI:57701"/>
        <dbReference type="EC" id="4.2.3.5"/>
    </reaction>
</comment>
<organism evidence="8 9">
    <name type="scientific">Candidatus Defluviibacterium haderslevense</name>
    <dbReference type="NCBI Taxonomy" id="2981993"/>
    <lineage>
        <taxon>Bacteria</taxon>
        <taxon>Pseudomonadati</taxon>
        <taxon>Bacteroidota</taxon>
        <taxon>Saprospiria</taxon>
        <taxon>Saprospirales</taxon>
        <taxon>Saprospiraceae</taxon>
        <taxon>Candidatus Defluviibacterium</taxon>
    </lineage>
</organism>
<evidence type="ECO:0000256" key="1">
    <source>
        <dbReference type="ARBA" id="ARBA00005044"/>
    </source>
</evidence>
<dbReference type="InterPro" id="IPR000453">
    <property type="entry name" value="Chorismate_synth"/>
</dbReference>
<comment type="cofactor">
    <cofactor evidence="7">
        <name>FMNH2</name>
        <dbReference type="ChEBI" id="CHEBI:57618"/>
    </cofactor>
    <text evidence="7">Reduced FMN (FMNH(2)).</text>
</comment>
<comment type="caution">
    <text evidence="8">The sequence shown here is derived from an EMBL/GenBank/DDBJ whole genome shotgun (WGS) entry which is preliminary data.</text>
</comment>
<comment type="pathway">
    <text evidence="1 7">Metabolic intermediate biosynthesis; chorismate biosynthesis; chorismate from D-erythrose 4-phosphate and phosphoenolpyruvate: step 7/7.</text>
</comment>
<accession>A0A9D7SC31</accession>
<dbReference type="GO" id="GO:0008652">
    <property type="term" value="P:amino acid biosynthetic process"/>
    <property type="evidence" value="ECO:0007669"/>
    <property type="project" value="UniProtKB-KW"/>
</dbReference>
<dbReference type="SUPFAM" id="SSF103263">
    <property type="entry name" value="Chorismate synthase, AroC"/>
    <property type="match status" value="1"/>
</dbReference>
<evidence type="ECO:0000313" key="8">
    <source>
        <dbReference type="EMBL" id="MBK9718671.1"/>
    </source>
</evidence>
<keyword evidence="7" id="KW-0521">NADP</keyword>
<dbReference type="AlphaFoldDB" id="A0A9D7SC31"/>
<name>A0A9D7SC31_9BACT</name>
<dbReference type="Gene3D" id="3.60.150.10">
    <property type="entry name" value="Chorismate synthase AroC"/>
    <property type="match status" value="2"/>
</dbReference>
<dbReference type="PIRSF" id="PIRSF001456">
    <property type="entry name" value="Chorismate_synth"/>
    <property type="match status" value="1"/>
</dbReference>
<dbReference type="EC" id="4.2.3.5" evidence="3 7"/>
<dbReference type="GO" id="GO:0009423">
    <property type="term" value="P:chorismate biosynthetic process"/>
    <property type="evidence" value="ECO:0007669"/>
    <property type="project" value="UniProtKB-UniRule"/>
</dbReference>
<dbReference type="InterPro" id="IPR020541">
    <property type="entry name" value="Chorismate_synthase_CS"/>
</dbReference>
<evidence type="ECO:0000256" key="2">
    <source>
        <dbReference type="ARBA" id="ARBA00008014"/>
    </source>
</evidence>
<keyword evidence="7" id="KW-0274">FAD</keyword>
<dbReference type="PROSITE" id="PS00789">
    <property type="entry name" value="CHORISMATE_SYNTHASE_3"/>
    <property type="match status" value="1"/>
</dbReference>
<feature type="binding site" evidence="7">
    <location>
        <begin position="267"/>
        <end position="271"/>
    </location>
    <ligand>
        <name>FMN</name>
        <dbReference type="ChEBI" id="CHEBI:58210"/>
    </ligand>
</feature>
<keyword evidence="5 7" id="KW-0057">Aromatic amino acid biosynthesis</keyword>